<keyword evidence="2" id="KW-1185">Reference proteome</keyword>
<protein>
    <recommendedName>
        <fullName evidence="3">Adenosylcobinamide kinase</fullName>
    </recommendedName>
</protein>
<accession>A0ABR5A4L6</accession>
<organism evidence="1 2">
    <name type="scientific">Cohnella kolymensis</name>
    <dbReference type="NCBI Taxonomy" id="1590652"/>
    <lineage>
        <taxon>Bacteria</taxon>
        <taxon>Bacillati</taxon>
        <taxon>Bacillota</taxon>
        <taxon>Bacilli</taxon>
        <taxon>Bacillales</taxon>
        <taxon>Paenibacillaceae</taxon>
        <taxon>Cohnella</taxon>
    </lineage>
</organism>
<dbReference type="Gene3D" id="3.40.50.300">
    <property type="entry name" value="P-loop containing nucleotide triphosphate hydrolases"/>
    <property type="match status" value="1"/>
</dbReference>
<dbReference type="Proteomes" id="UP000054526">
    <property type="component" value="Unassembled WGS sequence"/>
</dbReference>
<evidence type="ECO:0008006" key="3">
    <source>
        <dbReference type="Google" id="ProtNLM"/>
    </source>
</evidence>
<dbReference type="InterPro" id="IPR027417">
    <property type="entry name" value="P-loop_NTPase"/>
</dbReference>
<dbReference type="EMBL" id="JXAL01000016">
    <property type="protein sequence ID" value="KIL35985.1"/>
    <property type="molecule type" value="Genomic_DNA"/>
</dbReference>
<evidence type="ECO:0000313" key="1">
    <source>
        <dbReference type="EMBL" id="KIL35985.1"/>
    </source>
</evidence>
<gene>
    <name evidence="1" type="ORF">SD71_11665</name>
</gene>
<proteinExistence type="predicted"/>
<reference evidence="1 2" key="1">
    <citation type="submission" date="2014-12" db="EMBL/GenBank/DDBJ databases">
        <title>Draft genome sequence of Cohnella kolymensis strain B-2846.</title>
        <authorList>
            <person name="Karlyshev A.V."/>
            <person name="Kudryashova E.B."/>
        </authorList>
    </citation>
    <scope>NUCLEOTIDE SEQUENCE [LARGE SCALE GENOMIC DNA]</scope>
    <source>
        <strain evidence="1 2">VKM B-2846</strain>
    </source>
</reference>
<evidence type="ECO:0000313" key="2">
    <source>
        <dbReference type="Proteomes" id="UP000054526"/>
    </source>
</evidence>
<comment type="caution">
    <text evidence="1">The sequence shown here is derived from an EMBL/GenBank/DDBJ whole genome shotgun (WGS) entry which is preliminary data.</text>
</comment>
<name>A0ABR5A4L6_9BACL</name>
<sequence length="116" mass="12860">MVVDSISGWLRALVSKAQPGNLRAVQPQVEAAWAEVLDAVLSFQGKMIVVTEDASAGLSLGSWEQWYTYKVADANRTLAEASHTFYRVNAGVAAEVKGYRVKRGNIHHENIYPDRR</sequence>